<dbReference type="RefSeq" id="WP_140047418.1">
    <property type="nucleotide sequence ID" value="NZ_BAAAEV010000001.1"/>
</dbReference>
<gene>
    <name evidence="2" type="ORF">FHT01_002482</name>
</gene>
<dbReference type="Proteomes" id="UP000788153">
    <property type="component" value="Unassembled WGS sequence"/>
</dbReference>
<organism evidence="2 3">
    <name type="scientific">Sphingomonas japonica</name>
    <dbReference type="NCBI Taxonomy" id="511662"/>
    <lineage>
        <taxon>Bacteria</taxon>
        <taxon>Pseudomonadati</taxon>
        <taxon>Pseudomonadota</taxon>
        <taxon>Alphaproteobacteria</taxon>
        <taxon>Sphingomonadales</taxon>
        <taxon>Sphingomonadaceae</taxon>
        <taxon>Sphingomonas</taxon>
    </lineage>
</organism>
<sequence>MPDAQPESEVFNKRIKSRVELSAPGKLSEPFAGNHGVELLDISASGARIATFRNFSVDQTLYLTIDKLQSLKCVVRWVKHGEIGVAFDRDLYPAVVEHIAAAHRARTR</sequence>
<protein>
    <recommendedName>
        <fullName evidence="1">PilZ domain-containing protein</fullName>
    </recommendedName>
</protein>
<dbReference type="EMBL" id="JAASQP010000001">
    <property type="protein sequence ID" value="NIJ24940.1"/>
    <property type="molecule type" value="Genomic_DNA"/>
</dbReference>
<dbReference type="InterPro" id="IPR009875">
    <property type="entry name" value="PilZ_domain"/>
</dbReference>
<name>A0ABX0U4G1_9SPHN</name>
<accession>A0ABX0U4G1</accession>
<comment type="caution">
    <text evidence="2">The sequence shown here is derived from an EMBL/GenBank/DDBJ whole genome shotgun (WGS) entry which is preliminary data.</text>
</comment>
<evidence type="ECO:0000313" key="2">
    <source>
        <dbReference type="EMBL" id="NIJ24940.1"/>
    </source>
</evidence>
<reference evidence="2 3" key="1">
    <citation type="submission" date="2020-03" db="EMBL/GenBank/DDBJ databases">
        <title>Genomic Encyclopedia of Type Strains, Phase IV (KMG-IV): sequencing the most valuable type-strain genomes for metagenomic binning, comparative biology and taxonomic classification.</title>
        <authorList>
            <person name="Goeker M."/>
        </authorList>
    </citation>
    <scope>NUCLEOTIDE SEQUENCE [LARGE SCALE GENOMIC DNA]</scope>
    <source>
        <strain evidence="2 3">DSM 22753</strain>
    </source>
</reference>
<evidence type="ECO:0000259" key="1">
    <source>
        <dbReference type="Pfam" id="PF07238"/>
    </source>
</evidence>
<dbReference type="SUPFAM" id="SSF141371">
    <property type="entry name" value="PilZ domain-like"/>
    <property type="match status" value="1"/>
</dbReference>
<evidence type="ECO:0000313" key="3">
    <source>
        <dbReference type="Proteomes" id="UP000788153"/>
    </source>
</evidence>
<feature type="domain" description="PilZ" evidence="1">
    <location>
        <begin position="16"/>
        <end position="98"/>
    </location>
</feature>
<dbReference type="Pfam" id="PF07238">
    <property type="entry name" value="PilZ"/>
    <property type="match status" value="1"/>
</dbReference>
<dbReference type="Gene3D" id="2.40.10.220">
    <property type="entry name" value="predicted glycosyltransferase like domains"/>
    <property type="match status" value="1"/>
</dbReference>
<keyword evidence="3" id="KW-1185">Reference proteome</keyword>
<proteinExistence type="predicted"/>